<feature type="binding site" evidence="9">
    <location>
        <position position="179"/>
    </location>
    <ligand>
        <name>ATP</name>
        <dbReference type="ChEBI" id="CHEBI:30616"/>
    </ligand>
</feature>
<comment type="function">
    <text evidence="9">Catalyzes the phosphorylation of ribose at O-5 in a reaction requiring ATP and magnesium. The resulting D-ribose-5-phosphate can then be used either for sythesis of nucleotides, histidine, and tryptophan, or as a component of the pentose phosphate pathway.</text>
</comment>
<comment type="catalytic activity">
    <reaction evidence="9">
        <text>D-ribose + ATP = D-ribose 5-phosphate + ADP + H(+)</text>
        <dbReference type="Rhea" id="RHEA:13697"/>
        <dbReference type="ChEBI" id="CHEBI:15378"/>
        <dbReference type="ChEBI" id="CHEBI:30616"/>
        <dbReference type="ChEBI" id="CHEBI:47013"/>
        <dbReference type="ChEBI" id="CHEBI:78346"/>
        <dbReference type="ChEBI" id="CHEBI:456216"/>
        <dbReference type="EC" id="2.7.1.15"/>
    </reaction>
</comment>
<dbReference type="RefSeq" id="WP_061788331.1">
    <property type="nucleotide sequence ID" value="NZ_CAUVFX010000009.1"/>
</dbReference>
<sequence length="286" mass="28872">MDVDVLVVGSVNEDVVVSVERLPDPGETLLASELATSCGGKGANQAVAAARGGVRVAMAGAVGDDEAGRRQAEALEAAGVDIRWLRRLAGVPTGTAFIQVDARGENTIVVAQGANTRVALPAGDVEARVIVTQNEIPPAVQRAAGELAVRTGARLVVNAAPAPEGPPSWYGNADPLVVNEHEAAQLAASNEAGAGLLHRLRERTGARSLVMTLGARGALVDDGTGVHAIPPVVVERVVDATGAGDTFVGVLGARLALDEGLVAAASAANRSAAEAVTWPGARPPAE</sequence>
<keyword evidence="4 9" id="KW-0418">Kinase</keyword>
<dbReference type="GO" id="GO:0004747">
    <property type="term" value="F:ribokinase activity"/>
    <property type="evidence" value="ECO:0007669"/>
    <property type="project" value="UniProtKB-UniRule"/>
</dbReference>
<evidence type="ECO:0000256" key="1">
    <source>
        <dbReference type="ARBA" id="ARBA00022679"/>
    </source>
</evidence>
<protein>
    <recommendedName>
        <fullName evidence="9">Ribokinase</fullName>
        <shortName evidence="9">RK</shortName>
        <ecNumber evidence="9">2.7.1.15</ecNumber>
    </recommendedName>
</protein>
<comment type="cofactor">
    <cofactor evidence="9">
        <name>Mg(2+)</name>
        <dbReference type="ChEBI" id="CHEBI:18420"/>
    </cofactor>
    <text evidence="9">Requires a divalent cation, most likely magnesium in vivo, as an electrophilic catalyst to aid phosphoryl group transfer. It is the chelate of the metal and the nucleotide that is the actual substrate.</text>
</comment>
<dbReference type="InterPro" id="IPR029056">
    <property type="entry name" value="Ribokinase-like"/>
</dbReference>
<dbReference type="CDD" id="cd01174">
    <property type="entry name" value="ribokinase"/>
    <property type="match status" value="1"/>
</dbReference>
<dbReference type="InterPro" id="IPR011611">
    <property type="entry name" value="PfkB_dom"/>
</dbReference>
<accession>A0A3S4U3Z7</accession>
<comment type="activity regulation">
    <text evidence="9">Activated by a monovalent cation that binds near, but not in, the active site. The most likely occupant of the site in vivo is potassium. Ion binding induces a conformational change that may alter substrate affinity.</text>
</comment>
<dbReference type="EC" id="2.7.1.15" evidence="9"/>
<dbReference type="UniPathway" id="UPA00916">
    <property type="reaction ID" value="UER00889"/>
</dbReference>
<dbReference type="InterPro" id="IPR011877">
    <property type="entry name" value="Ribokinase"/>
</dbReference>
<feature type="binding site" evidence="9">
    <location>
        <begin position="12"/>
        <end position="14"/>
    </location>
    <ligand>
        <name>substrate</name>
    </ligand>
</feature>
<evidence type="ECO:0000256" key="5">
    <source>
        <dbReference type="ARBA" id="ARBA00022840"/>
    </source>
</evidence>
<evidence type="ECO:0000256" key="3">
    <source>
        <dbReference type="ARBA" id="ARBA00022741"/>
    </source>
</evidence>
<dbReference type="Proteomes" id="UP000273044">
    <property type="component" value="Chromosome"/>
</dbReference>
<evidence type="ECO:0000313" key="11">
    <source>
        <dbReference type="EMBL" id="VEH69191.1"/>
    </source>
</evidence>
<comment type="caution">
    <text evidence="9">Lacks conserved residue(s) required for the propagation of feature annotation.</text>
</comment>
<comment type="subcellular location">
    <subcellularLocation>
        <location evidence="9">Cytoplasm</location>
    </subcellularLocation>
</comment>
<evidence type="ECO:0000259" key="10">
    <source>
        <dbReference type="Pfam" id="PF00294"/>
    </source>
</evidence>
<feature type="binding site" evidence="9">
    <location>
        <position position="239"/>
    </location>
    <ligand>
        <name>K(+)</name>
        <dbReference type="ChEBI" id="CHEBI:29103"/>
    </ligand>
</feature>
<reference evidence="11 12" key="1">
    <citation type="submission" date="2018-12" db="EMBL/GenBank/DDBJ databases">
        <authorList>
            <consortium name="Pathogen Informatics"/>
        </authorList>
    </citation>
    <scope>NUCLEOTIDE SEQUENCE [LARGE SCALE GENOMIC DNA]</scope>
    <source>
        <strain evidence="11 12">NCTC12967</strain>
    </source>
</reference>
<evidence type="ECO:0000256" key="8">
    <source>
        <dbReference type="ARBA" id="ARBA00023277"/>
    </source>
</evidence>
<keyword evidence="2 9" id="KW-0479">Metal-binding</keyword>
<dbReference type="InterPro" id="IPR002139">
    <property type="entry name" value="Ribo/fructo_kinase"/>
</dbReference>
<dbReference type="GO" id="GO:0005829">
    <property type="term" value="C:cytosol"/>
    <property type="evidence" value="ECO:0007669"/>
    <property type="project" value="TreeGrafter"/>
</dbReference>
<keyword evidence="8 9" id="KW-0119">Carbohydrate metabolism</keyword>
<feature type="binding site" evidence="9">
    <location>
        <position position="135"/>
    </location>
    <ligand>
        <name>substrate</name>
    </ligand>
</feature>
<dbReference type="EMBL" id="LR134406">
    <property type="protein sequence ID" value="VEH69191.1"/>
    <property type="molecule type" value="Genomic_DNA"/>
</dbReference>
<dbReference type="GO" id="GO:0019303">
    <property type="term" value="P:D-ribose catabolic process"/>
    <property type="evidence" value="ECO:0007669"/>
    <property type="project" value="UniProtKB-UniRule"/>
</dbReference>
<keyword evidence="9" id="KW-0963">Cytoplasm</keyword>
<evidence type="ECO:0000256" key="9">
    <source>
        <dbReference type="HAMAP-Rule" id="MF_01987"/>
    </source>
</evidence>
<dbReference type="GO" id="GO:0046872">
    <property type="term" value="F:metal ion binding"/>
    <property type="evidence" value="ECO:0007669"/>
    <property type="project" value="UniProtKB-KW"/>
</dbReference>
<comment type="subunit">
    <text evidence="9">Homodimer.</text>
</comment>
<evidence type="ECO:0000256" key="2">
    <source>
        <dbReference type="ARBA" id="ARBA00022723"/>
    </source>
</evidence>
<evidence type="ECO:0000256" key="6">
    <source>
        <dbReference type="ARBA" id="ARBA00022842"/>
    </source>
</evidence>
<dbReference type="PANTHER" id="PTHR10584">
    <property type="entry name" value="SUGAR KINASE"/>
    <property type="match status" value="1"/>
</dbReference>
<evidence type="ECO:0000256" key="4">
    <source>
        <dbReference type="ARBA" id="ARBA00022777"/>
    </source>
</evidence>
<dbReference type="PANTHER" id="PTHR10584:SF166">
    <property type="entry name" value="RIBOKINASE"/>
    <property type="match status" value="1"/>
</dbReference>
<name>A0A3S4U3Z7_9ACTN</name>
<comment type="pathway">
    <text evidence="9">Carbohydrate metabolism; D-ribose degradation; D-ribose 5-phosphate from beta-D-ribopyranose: step 2/2.</text>
</comment>
<keyword evidence="12" id="KW-1185">Reference proteome</keyword>
<dbReference type="GeneID" id="64405952"/>
<dbReference type="PRINTS" id="PR00990">
    <property type="entry name" value="RIBOKINASE"/>
</dbReference>
<dbReference type="AlphaFoldDB" id="A0A3S4U3Z7"/>
<feature type="binding site" evidence="9">
    <location>
        <position position="268"/>
    </location>
    <ligand>
        <name>K(+)</name>
        <dbReference type="ChEBI" id="CHEBI:29103"/>
    </ligand>
</feature>
<dbReference type="HAMAP" id="MF_01987">
    <property type="entry name" value="Ribokinase"/>
    <property type="match status" value="1"/>
</dbReference>
<feature type="binding site" evidence="9">
    <location>
        <begin position="40"/>
        <end position="44"/>
    </location>
    <ligand>
        <name>substrate</name>
    </ligand>
</feature>
<keyword evidence="6 9" id="KW-0460">Magnesium</keyword>
<keyword evidence="5 9" id="KW-0067">ATP-binding</keyword>
<keyword evidence="3 9" id="KW-0547">Nucleotide-binding</keyword>
<proteinExistence type="inferred from homology"/>
<comment type="similarity">
    <text evidence="9">Belongs to the carbohydrate kinase PfkB family. Ribokinase subfamily.</text>
</comment>
<feature type="binding site" evidence="9">
    <location>
        <begin position="212"/>
        <end position="217"/>
    </location>
    <ligand>
        <name>ATP</name>
        <dbReference type="ChEBI" id="CHEBI:30616"/>
    </ligand>
</feature>
<feature type="active site" description="Proton acceptor" evidence="9">
    <location>
        <position position="245"/>
    </location>
</feature>
<evidence type="ECO:0000256" key="7">
    <source>
        <dbReference type="ARBA" id="ARBA00022958"/>
    </source>
</evidence>
<feature type="binding site" evidence="9">
    <location>
        <begin position="244"/>
        <end position="245"/>
    </location>
    <ligand>
        <name>ATP</name>
        <dbReference type="ChEBI" id="CHEBI:30616"/>
    </ligand>
</feature>
<organism evidence="11 12">
    <name type="scientific">Arachnia propionica</name>
    <dbReference type="NCBI Taxonomy" id="1750"/>
    <lineage>
        <taxon>Bacteria</taxon>
        <taxon>Bacillati</taxon>
        <taxon>Actinomycetota</taxon>
        <taxon>Actinomycetes</taxon>
        <taxon>Propionibacteriales</taxon>
        <taxon>Propionibacteriaceae</taxon>
        <taxon>Arachnia</taxon>
    </lineage>
</organism>
<feature type="binding site" evidence="9">
    <location>
        <position position="245"/>
    </location>
    <ligand>
        <name>substrate</name>
    </ligand>
</feature>
<dbReference type="SUPFAM" id="SSF53613">
    <property type="entry name" value="Ribokinase-like"/>
    <property type="match status" value="1"/>
</dbReference>
<dbReference type="Gene3D" id="3.40.1190.20">
    <property type="match status" value="1"/>
</dbReference>
<feature type="binding site" evidence="9">
    <location>
        <position position="241"/>
    </location>
    <ligand>
        <name>K(+)</name>
        <dbReference type="ChEBI" id="CHEBI:29103"/>
    </ligand>
</feature>
<gene>
    <name evidence="9 11" type="primary">rbsK</name>
    <name evidence="11" type="ORF">NCTC12967_00455</name>
</gene>
<feature type="binding site" evidence="9">
    <location>
        <position position="271"/>
    </location>
    <ligand>
        <name>K(+)</name>
        <dbReference type="ChEBI" id="CHEBI:29103"/>
    </ligand>
</feature>
<dbReference type="Pfam" id="PF00294">
    <property type="entry name" value="PfkB"/>
    <property type="match status" value="1"/>
</dbReference>
<keyword evidence="7 9" id="KW-0630">Potassium</keyword>
<feature type="domain" description="Carbohydrate kinase PfkB" evidence="10">
    <location>
        <begin position="4"/>
        <end position="284"/>
    </location>
</feature>
<keyword evidence="1 9" id="KW-0808">Transferase</keyword>
<dbReference type="GO" id="GO:0005524">
    <property type="term" value="F:ATP binding"/>
    <property type="evidence" value="ECO:0007669"/>
    <property type="project" value="UniProtKB-UniRule"/>
</dbReference>
<evidence type="ECO:0000313" key="12">
    <source>
        <dbReference type="Proteomes" id="UP000273044"/>
    </source>
</evidence>